<gene>
    <name evidence="1" type="ORF">GHA01_24400</name>
</gene>
<dbReference type="Proteomes" id="UP000319478">
    <property type="component" value="Unassembled WGS sequence"/>
</dbReference>
<organism evidence="1 2">
    <name type="scientific">Novacetimonas hansenii</name>
    <name type="common">Komagataeibacter hansenii</name>
    <dbReference type="NCBI Taxonomy" id="436"/>
    <lineage>
        <taxon>Bacteria</taxon>
        <taxon>Pseudomonadati</taxon>
        <taxon>Pseudomonadota</taxon>
        <taxon>Alphaproteobacteria</taxon>
        <taxon>Acetobacterales</taxon>
        <taxon>Acetobacteraceae</taxon>
        <taxon>Novacetimonas</taxon>
    </lineage>
</organism>
<accession>A0ABQ0SGS2</accession>
<name>A0ABQ0SGS2_NOVHA</name>
<protein>
    <submittedName>
        <fullName evidence="1">Uncharacterized protein</fullName>
    </submittedName>
</protein>
<dbReference type="RefSeq" id="WP_048859103.1">
    <property type="nucleotide sequence ID" value="NZ_BJNN01000127.1"/>
</dbReference>
<proteinExistence type="predicted"/>
<keyword evidence="2" id="KW-1185">Reference proteome</keyword>
<sequence length="165" mass="19768">MDMIEFLKLPVIMDQLFTFEIKDEKLIVFYKGKELTERCYFAANKKNHYKITISGTRSEELKHLNGLLFSYYPSENRIDFNHAAFQWCEDKDIAICDAERHYIRLLEDKEIEEPYWIVYWLTTHEPIISYKPDGTVIEKLSEYITDIKNMDEETAFYLKLKGLMP</sequence>
<comment type="caution">
    <text evidence="1">The sequence shown here is derived from an EMBL/GenBank/DDBJ whole genome shotgun (WGS) entry which is preliminary data.</text>
</comment>
<evidence type="ECO:0000313" key="1">
    <source>
        <dbReference type="EMBL" id="GEC64591.1"/>
    </source>
</evidence>
<evidence type="ECO:0000313" key="2">
    <source>
        <dbReference type="Proteomes" id="UP000319478"/>
    </source>
</evidence>
<reference evidence="1 2" key="1">
    <citation type="submission" date="2019-06" db="EMBL/GenBank/DDBJ databases">
        <title>Whole genome shotgun sequence of Komagataeibacter hansenii NBRC 14820.</title>
        <authorList>
            <person name="Hosoyama A."/>
            <person name="Uohara A."/>
            <person name="Ohji S."/>
            <person name="Ichikawa N."/>
        </authorList>
    </citation>
    <scope>NUCLEOTIDE SEQUENCE [LARGE SCALE GENOMIC DNA]</scope>
    <source>
        <strain evidence="1 2">NBRC 14820</strain>
    </source>
</reference>
<dbReference type="EMBL" id="BJNN01000127">
    <property type="protein sequence ID" value="GEC64591.1"/>
    <property type="molecule type" value="Genomic_DNA"/>
</dbReference>